<comment type="caution">
    <text evidence="6">The sequence shown here is derived from an EMBL/GenBank/DDBJ whole genome shotgun (WGS) entry which is preliminary data.</text>
</comment>
<feature type="domain" description="ABC transporter" evidence="5">
    <location>
        <begin position="2"/>
        <end position="240"/>
    </location>
</feature>
<dbReference type="InterPro" id="IPR050319">
    <property type="entry name" value="ABC_transp_ATP-bind"/>
</dbReference>
<comment type="similarity">
    <text evidence="1">Belongs to the ABC transporter superfamily.</text>
</comment>
<dbReference type="Gene3D" id="3.40.50.300">
    <property type="entry name" value="P-loop containing nucleotide triphosphate hydrolases"/>
    <property type="match status" value="1"/>
</dbReference>
<proteinExistence type="inferred from homology"/>
<reference evidence="6 7" key="1">
    <citation type="submission" date="2019-02" db="EMBL/GenBank/DDBJ databases">
        <title>Paenibacillus sp. nov., isolated from surface-sterilized tissue of Thalictrum simplex L.</title>
        <authorList>
            <person name="Tuo L."/>
        </authorList>
    </citation>
    <scope>NUCLEOTIDE SEQUENCE [LARGE SCALE GENOMIC DNA]</scope>
    <source>
        <strain evidence="6 7">N2SHLJ1</strain>
    </source>
</reference>
<dbReference type="Proteomes" id="UP000293142">
    <property type="component" value="Unassembled WGS sequence"/>
</dbReference>
<dbReference type="AlphaFoldDB" id="A0A4Q9DHZ1"/>
<dbReference type="SMART" id="SM00382">
    <property type="entry name" value="AAA"/>
    <property type="match status" value="1"/>
</dbReference>
<accession>A0A4Q9DHZ1</accession>
<dbReference type="PROSITE" id="PS50893">
    <property type="entry name" value="ABC_TRANSPORTER_2"/>
    <property type="match status" value="1"/>
</dbReference>
<keyword evidence="3" id="KW-0547">Nucleotide-binding</keyword>
<gene>
    <name evidence="6" type="ORF">EYB31_35495</name>
</gene>
<dbReference type="PANTHER" id="PTHR43776">
    <property type="entry name" value="TRANSPORT ATP-BINDING PROTEIN"/>
    <property type="match status" value="1"/>
</dbReference>
<keyword evidence="2" id="KW-0813">Transport</keyword>
<evidence type="ECO:0000256" key="3">
    <source>
        <dbReference type="ARBA" id="ARBA00022741"/>
    </source>
</evidence>
<dbReference type="PANTHER" id="PTHR43776:SF7">
    <property type="entry name" value="D,D-DIPEPTIDE TRANSPORT ATP-BINDING PROTEIN DDPF-RELATED"/>
    <property type="match status" value="1"/>
</dbReference>
<dbReference type="RefSeq" id="WP_131018334.1">
    <property type="nucleotide sequence ID" value="NZ_SIRE01000037.1"/>
</dbReference>
<dbReference type="InterPro" id="IPR003439">
    <property type="entry name" value="ABC_transporter-like_ATP-bd"/>
</dbReference>
<evidence type="ECO:0000256" key="4">
    <source>
        <dbReference type="ARBA" id="ARBA00022840"/>
    </source>
</evidence>
<protein>
    <submittedName>
        <fullName evidence="6">ABC transporter ATP-binding protein</fullName>
    </submittedName>
</protein>
<evidence type="ECO:0000313" key="6">
    <source>
        <dbReference type="EMBL" id="TBL69688.1"/>
    </source>
</evidence>
<dbReference type="Pfam" id="PF00005">
    <property type="entry name" value="ABC_tran"/>
    <property type="match status" value="1"/>
</dbReference>
<dbReference type="GO" id="GO:0055085">
    <property type="term" value="P:transmembrane transport"/>
    <property type="evidence" value="ECO:0007669"/>
    <property type="project" value="UniProtKB-ARBA"/>
</dbReference>
<dbReference type="GO" id="GO:0005524">
    <property type="term" value="F:ATP binding"/>
    <property type="evidence" value="ECO:0007669"/>
    <property type="project" value="UniProtKB-KW"/>
</dbReference>
<dbReference type="EMBL" id="SIRE01000037">
    <property type="protein sequence ID" value="TBL69688.1"/>
    <property type="molecule type" value="Genomic_DNA"/>
</dbReference>
<evidence type="ECO:0000259" key="5">
    <source>
        <dbReference type="PROSITE" id="PS50893"/>
    </source>
</evidence>
<dbReference type="CDD" id="cd03257">
    <property type="entry name" value="ABC_NikE_OppD_transporters"/>
    <property type="match status" value="1"/>
</dbReference>
<dbReference type="SUPFAM" id="SSF52540">
    <property type="entry name" value="P-loop containing nucleoside triphosphate hydrolases"/>
    <property type="match status" value="1"/>
</dbReference>
<organism evidence="6 7">
    <name type="scientific">Paenibacillus thalictri</name>
    <dbReference type="NCBI Taxonomy" id="2527873"/>
    <lineage>
        <taxon>Bacteria</taxon>
        <taxon>Bacillati</taxon>
        <taxon>Bacillota</taxon>
        <taxon>Bacilli</taxon>
        <taxon>Bacillales</taxon>
        <taxon>Paenibacillaceae</taxon>
        <taxon>Paenibacillus</taxon>
    </lineage>
</organism>
<evidence type="ECO:0000256" key="1">
    <source>
        <dbReference type="ARBA" id="ARBA00005417"/>
    </source>
</evidence>
<dbReference type="InterPro" id="IPR003593">
    <property type="entry name" value="AAA+_ATPase"/>
</dbReference>
<evidence type="ECO:0000256" key="2">
    <source>
        <dbReference type="ARBA" id="ARBA00022448"/>
    </source>
</evidence>
<keyword evidence="7" id="KW-1185">Reference proteome</keyword>
<keyword evidence="4 6" id="KW-0067">ATP-binding</keyword>
<dbReference type="OrthoDB" id="9802264at2"/>
<sequence length="281" mass="31477">MLNIQGLHKKYQGKRVLDSVSFSIESGEIVGLIGMSGSGKSTLARCITGLDKADQGKLQWNGGLLSDKAVRRKSHQDIQMVFQDPRNSLNPSWTVKRSLMESLIRFHPSLSAKAYEAQLESLLKAVGLDIDYLHRYPHELSTGQCQRVCLARALAPEPKLLVLDECLSALDVSIQAQMLELLKELHRVRNMSYLFISHDIAVVASLCQRVLVIERGVIVEEADVHKLIHDPQHPYTRSLLADTPVFPEFMETAASHTAGGNALEDKMAEGYERRPVYEYQN</sequence>
<dbReference type="GO" id="GO:0016887">
    <property type="term" value="F:ATP hydrolysis activity"/>
    <property type="evidence" value="ECO:0007669"/>
    <property type="project" value="InterPro"/>
</dbReference>
<name>A0A4Q9DHZ1_9BACL</name>
<evidence type="ECO:0000313" key="7">
    <source>
        <dbReference type="Proteomes" id="UP000293142"/>
    </source>
</evidence>
<dbReference type="InterPro" id="IPR027417">
    <property type="entry name" value="P-loop_NTPase"/>
</dbReference>